<dbReference type="CTD" id="10724"/>
<dbReference type="AlphaFoldDB" id="B3MX63"/>
<feature type="region of interest" description="Disordered" evidence="9">
    <location>
        <begin position="481"/>
        <end position="534"/>
    </location>
</feature>
<organism evidence="11 12">
    <name type="scientific">Drosophila ananassae</name>
    <name type="common">Fruit fly</name>
    <dbReference type="NCBI Taxonomy" id="7217"/>
    <lineage>
        <taxon>Eukaryota</taxon>
        <taxon>Metazoa</taxon>
        <taxon>Ecdysozoa</taxon>
        <taxon>Arthropoda</taxon>
        <taxon>Hexapoda</taxon>
        <taxon>Insecta</taxon>
        <taxon>Pterygota</taxon>
        <taxon>Neoptera</taxon>
        <taxon>Endopterygota</taxon>
        <taxon>Diptera</taxon>
        <taxon>Brachycera</taxon>
        <taxon>Muscomorpha</taxon>
        <taxon>Ephydroidea</taxon>
        <taxon>Drosophilidae</taxon>
        <taxon>Drosophila</taxon>
        <taxon>Sophophora</taxon>
    </lineage>
</organism>
<dbReference type="Gene3D" id="1.20.58.240">
    <property type="entry name" value="STAT, domain 1"/>
    <property type="match status" value="1"/>
</dbReference>
<dbReference type="PhylomeDB" id="B3MX63"/>
<dbReference type="PANTHER" id="PTHR13170">
    <property type="entry name" value="O-GLCNACASE"/>
    <property type="match status" value="1"/>
</dbReference>
<dbReference type="FunCoup" id="B3MX63">
    <property type="interactions" value="2373"/>
</dbReference>
<evidence type="ECO:0000313" key="12">
    <source>
        <dbReference type="Proteomes" id="UP000007801"/>
    </source>
</evidence>
<reference evidence="11 12" key="1">
    <citation type="journal article" date="2007" name="Nature">
        <title>Evolution of genes and genomes on the Drosophila phylogeny.</title>
        <authorList>
            <consortium name="Drosophila 12 Genomes Consortium"/>
            <person name="Clark A.G."/>
            <person name="Eisen M.B."/>
            <person name="Smith D.R."/>
            <person name="Bergman C.M."/>
            <person name="Oliver B."/>
            <person name="Markow T.A."/>
            <person name="Kaufman T.C."/>
            <person name="Kellis M."/>
            <person name="Gelbart W."/>
            <person name="Iyer V.N."/>
            <person name="Pollard D.A."/>
            <person name="Sackton T.B."/>
            <person name="Larracuente A.M."/>
            <person name="Singh N.D."/>
            <person name="Abad J.P."/>
            <person name="Abt D.N."/>
            <person name="Adryan B."/>
            <person name="Aguade M."/>
            <person name="Akashi H."/>
            <person name="Anderson W.W."/>
            <person name="Aquadro C.F."/>
            <person name="Ardell D.H."/>
            <person name="Arguello R."/>
            <person name="Artieri C.G."/>
            <person name="Barbash D.A."/>
            <person name="Barker D."/>
            <person name="Barsanti P."/>
            <person name="Batterham P."/>
            <person name="Batzoglou S."/>
            <person name="Begun D."/>
            <person name="Bhutkar A."/>
            <person name="Blanco E."/>
            <person name="Bosak S.A."/>
            <person name="Bradley R.K."/>
            <person name="Brand A.D."/>
            <person name="Brent M.R."/>
            <person name="Brooks A.N."/>
            <person name="Brown R.H."/>
            <person name="Butlin R.K."/>
            <person name="Caggese C."/>
            <person name="Calvi B.R."/>
            <person name="Bernardo de Carvalho A."/>
            <person name="Caspi A."/>
            <person name="Castrezana S."/>
            <person name="Celniker S.E."/>
            <person name="Chang J.L."/>
            <person name="Chapple C."/>
            <person name="Chatterji S."/>
            <person name="Chinwalla A."/>
            <person name="Civetta A."/>
            <person name="Clifton S.W."/>
            <person name="Comeron J.M."/>
            <person name="Costello J.C."/>
            <person name="Coyne J.A."/>
            <person name="Daub J."/>
            <person name="David R.G."/>
            <person name="Delcher A.L."/>
            <person name="Delehaunty K."/>
            <person name="Do C.B."/>
            <person name="Ebling H."/>
            <person name="Edwards K."/>
            <person name="Eickbush T."/>
            <person name="Evans J.D."/>
            <person name="Filipski A."/>
            <person name="Findeiss S."/>
            <person name="Freyhult E."/>
            <person name="Fulton L."/>
            <person name="Fulton R."/>
            <person name="Garcia A.C."/>
            <person name="Gardiner A."/>
            <person name="Garfield D.A."/>
            <person name="Garvin B.E."/>
            <person name="Gibson G."/>
            <person name="Gilbert D."/>
            <person name="Gnerre S."/>
            <person name="Godfrey J."/>
            <person name="Good R."/>
            <person name="Gotea V."/>
            <person name="Gravely B."/>
            <person name="Greenberg A.J."/>
            <person name="Griffiths-Jones S."/>
            <person name="Gross S."/>
            <person name="Guigo R."/>
            <person name="Gustafson E.A."/>
            <person name="Haerty W."/>
            <person name="Hahn M.W."/>
            <person name="Halligan D.L."/>
            <person name="Halpern A.L."/>
            <person name="Halter G.M."/>
            <person name="Han M.V."/>
            <person name="Heger A."/>
            <person name="Hillier L."/>
            <person name="Hinrichs A.S."/>
            <person name="Holmes I."/>
            <person name="Hoskins R.A."/>
            <person name="Hubisz M.J."/>
            <person name="Hultmark D."/>
            <person name="Huntley M.A."/>
            <person name="Jaffe D.B."/>
            <person name="Jagadeeshan S."/>
            <person name="Jeck W.R."/>
            <person name="Johnson J."/>
            <person name="Jones C.D."/>
            <person name="Jordan W.C."/>
            <person name="Karpen G.H."/>
            <person name="Kataoka E."/>
            <person name="Keightley P.D."/>
            <person name="Kheradpour P."/>
            <person name="Kirkness E.F."/>
            <person name="Koerich L.B."/>
            <person name="Kristiansen K."/>
            <person name="Kudrna D."/>
            <person name="Kulathinal R.J."/>
            <person name="Kumar S."/>
            <person name="Kwok R."/>
            <person name="Lander E."/>
            <person name="Langley C.H."/>
            <person name="Lapoint R."/>
            <person name="Lazzaro B.P."/>
            <person name="Lee S.J."/>
            <person name="Levesque L."/>
            <person name="Li R."/>
            <person name="Lin C.F."/>
            <person name="Lin M.F."/>
            <person name="Lindblad-Toh K."/>
            <person name="Llopart A."/>
            <person name="Long M."/>
            <person name="Low L."/>
            <person name="Lozovsky E."/>
            <person name="Lu J."/>
            <person name="Luo M."/>
            <person name="Machado C.A."/>
            <person name="Makalowski W."/>
            <person name="Marzo M."/>
            <person name="Matsuda M."/>
            <person name="Matzkin L."/>
            <person name="McAllister B."/>
            <person name="McBride C.S."/>
            <person name="McKernan B."/>
            <person name="McKernan K."/>
            <person name="Mendez-Lago M."/>
            <person name="Minx P."/>
            <person name="Mollenhauer M.U."/>
            <person name="Montooth K."/>
            <person name="Mount S.M."/>
            <person name="Mu X."/>
            <person name="Myers E."/>
            <person name="Negre B."/>
            <person name="Newfeld S."/>
            <person name="Nielsen R."/>
            <person name="Noor M.A."/>
            <person name="O'Grady P."/>
            <person name="Pachter L."/>
            <person name="Papaceit M."/>
            <person name="Parisi M.J."/>
            <person name="Parisi M."/>
            <person name="Parts L."/>
            <person name="Pedersen J.S."/>
            <person name="Pesole G."/>
            <person name="Phillippy A.M."/>
            <person name="Ponting C.P."/>
            <person name="Pop M."/>
            <person name="Porcelli D."/>
            <person name="Powell J.R."/>
            <person name="Prohaska S."/>
            <person name="Pruitt K."/>
            <person name="Puig M."/>
            <person name="Quesneville H."/>
            <person name="Ram K.R."/>
            <person name="Rand D."/>
            <person name="Rasmussen M.D."/>
            <person name="Reed L.K."/>
            <person name="Reenan R."/>
            <person name="Reily A."/>
            <person name="Remington K.A."/>
            <person name="Rieger T.T."/>
            <person name="Ritchie M.G."/>
            <person name="Robin C."/>
            <person name="Rogers Y.H."/>
            <person name="Rohde C."/>
            <person name="Rozas J."/>
            <person name="Rubenfield M.J."/>
            <person name="Ruiz A."/>
            <person name="Russo S."/>
            <person name="Salzberg S.L."/>
            <person name="Sanchez-Gracia A."/>
            <person name="Saranga D.J."/>
            <person name="Sato H."/>
            <person name="Schaeffer S.W."/>
            <person name="Schatz M.C."/>
            <person name="Schlenke T."/>
            <person name="Schwartz R."/>
            <person name="Segarra C."/>
            <person name="Singh R.S."/>
            <person name="Sirot L."/>
            <person name="Sirota M."/>
            <person name="Sisneros N.B."/>
            <person name="Smith C.D."/>
            <person name="Smith T.F."/>
            <person name="Spieth J."/>
            <person name="Stage D.E."/>
            <person name="Stark A."/>
            <person name="Stephan W."/>
            <person name="Strausberg R.L."/>
            <person name="Strempel S."/>
            <person name="Sturgill D."/>
            <person name="Sutton G."/>
            <person name="Sutton G.G."/>
            <person name="Tao W."/>
            <person name="Teichmann S."/>
            <person name="Tobari Y.N."/>
            <person name="Tomimura Y."/>
            <person name="Tsolas J.M."/>
            <person name="Valente V.L."/>
            <person name="Venter E."/>
            <person name="Venter J.C."/>
            <person name="Vicario S."/>
            <person name="Vieira F.G."/>
            <person name="Vilella A.J."/>
            <person name="Villasante A."/>
            <person name="Walenz B."/>
            <person name="Wang J."/>
            <person name="Wasserman M."/>
            <person name="Watts T."/>
            <person name="Wilson D."/>
            <person name="Wilson R.K."/>
            <person name="Wing R.A."/>
            <person name="Wolfner M.F."/>
            <person name="Wong A."/>
            <person name="Wong G.K."/>
            <person name="Wu C.I."/>
            <person name="Wu G."/>
            <person name="Yamamoto D."/>
            <person name="Yang H.P."/>
            <person name="Yang S.P."/>
            <person name="Yorke J.A."/>
            <person name="Yoshida K."/>
            <person name="Zdobnov E."/>
            <person name="Zhang P."/>
            <person name="Zhang Y."/>
            <person name="Zimin A.V."/>
            <person name="Baldwin J."/>
            <person name="Abdouelleil A."/>
            <person name="Abdulkadir J."/>
            <person name="Abebe A."/>
            <person name="Abera B."/>
            <person name="Abreu J."/>
            <person name="Acer S.C."/>
            <person name="Aftuck L."/>
            <person name="Alexander A."/>
            <person name="An P."/>
            <person name="Anderson E."/>
            <person name="Anderson S."/>
            <person name="Arachi H."/>
            <person name="Azer M."/>
            <person name="Bachantsang P."/>
            <person name="Barry A."/>
            <person name="Bayul T."/>
            <person name="Berlin A."/>
            <person name="Bessette D."/>
            <person name="Bloom T."/>
            <person name="Blye J."/>
            <person name="Boguslavskiy L."/>
            <person name="Bonnet C."/>
            <person name="Boukhgalter B."/>
            <person name="Bourzgui I."/>
            <person name="Brown A."/>
            <person name="Cahill P."/>
            <person name="Channer S."/>
            <person name="Cheshatsang Y."/>
            <person name="Chuda L."/>
            <person name="Citroen M."/>
            <person name="Collymore A."/>
            <person name="Cooke P."/>
            <person name="Costello M."/>
            <person name="D'Aco K."/>
            <person name="Daza R."/>
            <person name="De Haan G."/>
            <person name="DeGray S."/>
            <person name="DeMaso C."/>
            <person name="Dhargay N."/>
            <person name="Dooley K."/>
            <person name="Dooley E."/>
            <person name="Doricent M."/>
            <person name="Dorje P."/>
            <person name="Dorjee K."/>
            <person name="Dupes A."/>
            <person name="Elong R."/>
            <person name="Falk J."/>
            <person name="Farina A."/>
            <person name="Faro S."/>
            <person name="Ferguson D."/>
            <person name="Fisher S."/>
            <person name="Foley C.D."/>
            <person name="Franke A."/>
            <person name="Friedrich D."/>
            <person name="Gadbois L."/>
            <person name="Gearin G."/>
            <person name="Gearin C.R."/>
            <person name="Giannoukos G."/>
            <person name="Goode T."/>
            <person name="Graham J."/>
            <person name="Grandbois E."/>
            <person name="Grewal S."/>
            <person name="Gyaltsen K."/>
            <person name="Hafez N."/>
            <person name="Hagos B."/>
            <person name="Hall J."/>
            <person name="Henson C."/>
            <person name="Hollinger A."/>
            <person name="Honan T."/>
            <person name="Huard M.D."/>
            <person name="Hughes L."/>
            <person name="Hurhula B."/>
            <person name="Husby M.E."/>
            <person name="Kamat A."/>
            <person name="Kanga B."/>
            <person name="Kashin S."/>
            <person name="Khazanovich D."/>
            <person name="Kisner P."/>
            <person name="Lance K."/>
            <person name="Lara M."/>
            <person name="Lee W."/>
            <person name="Lennon N."/>
            <person name="Letendre F."/>
            <person name="LeVine R."/>
            <person name="Lipovsky A."/>
            <person name="Liu X."/>
            <person name="Liu J."/>
            <person name="Liu S."/>
            <person name="Lokyitsang T."/>
            <person name="Lokyitsang Y."/>
            <person name="Lubonja R."/>
            <person name="Lui A."/>
            <person name="MacDonald P."/>
            <person name="Magnisalis V."/>
            <person name="Maru K."/>
            <person name="Matthews C."/>
            <person name="McCusker W."/>
            <person name="McDonough S."/>
            <person name="Mehta T."/>
            <person name="Meldrim J."/>
            <person name="Meneus L."/>
            <person name="Mihai O."/>
            <person name="Mihalev A."/>
            <person name="Mihova T."/>
            <person name="Mittelman R."/>
            <person name="Mlenga V."/>
            <person name="Montmayeur A."/>
            <person name="Mulrain L."/>
            <person name="Navidi A."/>
            <person name="Naylor J."/>
            <person name="Negash T."/>
            <person name="Nguyen T."/>
            <person name="Nguyen N."/>
            <person name="Nicol R."/>
            <person name="Norbu C."/>
            <person name="Norbu N."/>
            <person name="Novod N."/>
            <person name="O'Neill B."/>
            <person name="Osman S."/>
            <person name="Markiewicz E."/>
            <person name="Oyono O.L."/>
            <person name="Patti C."/>
            <person name="Phunkhang P."/>
            <person name="Pierre F."/>
            <person name="Priest M."/>
            <person name="Raghuraman S."/>
            <person name="Rege F."/>
            <person name="Reyes R."/>
            <person name="Rise C."/>
            <person name="Rogov P."/>
            <person name="Ross K."/>
            <person name="Ryan E."/>
            <person name="Settipalli S."/>
            <person name="Shea T."/>
            <person name="Sherpa N."/>
            <person name="Shi L."/>
            <person name="Shih D."/>
            <person name="Sparrow T."/>
            <person name="Spaulding J."/>
            <person name="Stalker J."/>
            <person name="Stange-Thomann N."/>
            <person name="Stavropoulos S."/>
            <person name="Stone C."/>
            <person name="Strader C."/>
            <person name="Tesfaye S."/>
            <person name="Thomson T."/>
            <person name="Thoulutsang Y."/>
            <person name="Thoulutsang D."/>
            <person name="Topham K."/>
            <person name="Topping I."/>
            <person name="Tsamla T."/>
            <person name="Vassiliev H."/>
            <person name="Vo A."/>
            <person name="Wangchuk T."/>
            <person name="Wangdi T."/>
            <person name="Weiand M."/>
            <person name="Wilkinson J."/>
            <person name="Wilson A."/>
            <person name="Yadav S."/>
            <person name="Young G."/>
            <person name="Yu Q."/>
            <person name="Zembek L."/>
            <person name="Zhong D."/>
            <person name="Zimmer A."/>
            <person name="Zwirko Z."/>
            <person name="Jaffe D.B."/>
            <person name="Alvarez P."/>
            <person name="Brockman W."/>
            <person name="Butler J."/>
            <person name="Chin C."/>
            <person name="Gnerre S."/>
            <person name="Grabherr M."/>
            <person name="Kleber M."/>
            <person name="Mauceli E."/>
            <person name="MacCallum I."/>
        </authorList>
    </citation>
    <scope>NUCLEOTIDE SEQUENCE [LARGE SCALE GENOMIC DNA]</scope>
    <source>
        <strain evidence="12">Tucson 14024-0371.13</strain>
    </source>
</reference>
<dbReference type="HOGENOM" id="CLU_009837_0_0_1"/>
<dbReference type="InterPro" id="IPR016181">
    <property type="entry name" value="Acyl_CoA_acyltransferase"/>
</dbReference>
<dbReference type="EC" id="3.2.1.169" evidence="7"/>
<dbReference type="OrthoDB" id="9975416at2759"/>
<proteinExistence type="predicted"/>
<dbReference type="Pfam" id="PF07555">
    <property type="entry name" value="NAGidase"/>
    <property type="match status" value="1"/>
</dbReference>
<dbReference type="FunFam" id="1.20.58.240:FF:000002">
    <property type="entry name" value="Bifunctional protein NCOAT"/>
    <property type="match status" value="1"/>
</dbReference>
<evidence type="ECO:0000313" key="11">
    <source>
        <dbReference type="EMBL" id="EDV35286.1"/>
    </source>
</evidence>
<evidence type="ECO:0000256" key="9">
    <source>
        <dbReference type="SAM" id="MobiDB-lite"/>
    </source>
</evidence>
<dbReference type="InterPro" id="IPR017853">
    <property type="entry name" value="GH"/>
</dbReference>
<dbReference type="OMA" id="ICTRTYL"/>
<keyword evidence="1" id="KW-0732">Signal</keyword>
<dbReference type="PANTHER" id="PTHR13170:SF16">
    <property type="entry name" value="PROTEIN O-GLCNACASE"/>
    <property type="match status" value="1"/>
</dbReference>
<keyword evidence="2" id="KW-0378">Hydrolase</keyword>
<comment type="catalytic activity">
    <reaction evidence="6">
        <text>3-O-(N-acetyl-beta-D-glucosaminyl)-L-threonyl-[protein] + H2O = L-threonyl-[protein] + N-acetyl-D-glucosamine</text>
        <dbReference type="Rhea" id="RHEA:48892"/>
        <dbReference type="Rhea" id="RHEA-COMP:11060"/>
        <dbReference type="Rhea" id="RHEA-COMP:12252"/>
        <dbReference type="ChEBI" id="CHEBI:15377"/>
        <dbReference type="ChEBI" id="CHEBI:30013"/>
        <dbReference type="ChEBI" id="CHEBI:90840"/>
        <dbReference type="ChEBI" id="CHEBI:506227"/>
        <dbReference type="EC" id="3.2.1.169"/>
    </reaction>
</comment>
<dbReference type="GO" id="GO:0016231">
    <property type="term" value="F:beta-N-acetylglucosaminidase activity"/>
    <property type="evidence" value="ECO:0007669"/>
    <property type="project" value="TreeGrafter"/>
</dbReference>
<feature type="domain" description="GH84" evidence="10">
    <location>
        <begin position="19"/>
        <end position="294"/>
    </location>
</feature>
<evidence type="ECO:0000256" key="8">
    <source>
        <dbReference type="ARBA" id="ARBA00076634"/>
    </source>
</evidence>
<keyword evidence="12" id="KW-1185">Reference proteome</keyword>
<name>B3MX63_DROAN</name>
<dbReference type="GeneID" id="6494447"/>
<dbReference type="Gene3D" id="3.40.630.30">
    <property type="match status" value="1"/>
</dbReference>
<feature type="compositionally biased region" description="Basic and acidic residues" evidence="9">
    <location>
        <begin position="488"/>
        <end position="499"/>
    </location>
</feature>
<dbReference type="Gene3D" id="3.20.20.80">
    <property type="entry name" value="Glycosidases"/>
    <property type="match status" value="1"/>
</dbReference>
<evidence type="ECO:0000256" key="7">
    <source>
        <dbReference type="ARBA" id="ARBA00066938"/>
    </source>
</evidence>
<dbReference type="InParanoid" id="B3MX63"/>
<evidence type="ECO:0000256" key="6">
    <source>
        <dbReference type="ARBA" id="ARBA00052136"/>
    </source>
</evidence>
<dbReference type="eggNOG" id="KOG3698">
    <property type="taxonomic scope" value="Eukaryota"/>
</dbReference>
<dbReference type="GO" id="GO:0102571">
    <property type="term" value="F:[protein]-3-O-(N-acetyl-D-glucosaminyl)-L-serine/L-threonine O-N-acetyl-alpha-D-glucosaminase activity"/>
    <property type="evidence" value="ECO:0007669"/>
    <property type="project" value="UniProtKB-EC"/>
</dbReference>
<gene>
    <name evidence="11" type="primary">Dana\GF11583</name>
    <name evidence="11" type="synonym">dana_GLEANR_1163</name>
    <name evidence="11" type="ORF">GF11583</name>
</gene>
<evidence type="ECO:0000256" key="3">
    <source>
        <dbReference type="ARBA" id="ARBA00023295"/>
    </source>
</evidence>
<comment type="catalytic activity">
    <reaction evidence="5">
        <text>3-O-(N-acetyl-beta-D-glucosaminyl)-L-seryl-[protein] + H2O = N-acetyl-D-glucosamine + L-seryl-[protein]</text>
        <dbReference type="Rhea" id="RHEA:48876"/>
        <dbReference type="Rhea" id="RHEA-COMP:9863"/>
        <dbReference type="Rhea" id="RHEA-COMP:12251"/>
        <dbReference type="ChEBI" id="CHEBI:15377"/>
        <dbReference type="ChEBI" id="CHEBI:29999"/>
        <dbReference type="ChEBI" id="CHEBI:90838"/>
        <dbReference type="ChEBI" id="CHEBI:506227"/>
        <dbReference type="EC" id="3.2.1.169"/>
    </reaction>
</comment>
<sequence>MEDVEGTKINNQQDGERSFICGVIEGFYGRPWTTEQRKDLFRKLKSMGMDSYMYAPKDDYKHRAYWREMYTVEEADHLSSLITAAKDAGIVFYYALSPGLDMTYSNQKEISTLKRKLDQVSQFGCEAYALLFDDIESELSKADKEVFQTFANAQVSVTNEIYAHLGRPKFLFCPTQYCASRAVPTVQESEYLNTLGSKLNNEIDILWTGDKVISKTISIESIQEITEVLRRPPCIWDNLHANDYDQKRIFLGPYVGRSPELIPHLRGVMTNPNCEFNGNFIAIHTLAFWSRCSVDSKMDSSISADIKLETENEEEMPTEFLSKNVYHPRVALKNAIADWLPEFFTEKEAWGPITKPQPQVQMVMPIIPIIPSINTCMSLTTTTTTSTNTRTVPEVNTTQLQALADVCTVTSTITPISNPVMNSLVSPTKVVTFEEIINPIPTTAACNIELPKKIPISIVPVPIMETRSVEASVELDLGNELFEEDDKEEQKSDSEKVDQADDSDEKPEPVASLSVDTMLDDSSLSPLSAGVNEPMECSSSIASQVSPREQDEVTKLVADDVLMESVNDVHIMHVESGTSSPISNAEMREEIEILDSPQENENDKTLVGFDSKITIDDLGLLCDLFYLPFEHGSRGLKLLVEFNWLKSNANVILQERSAGGDANKGTKPEVSEWLQRCEKFDGLCTRVLELLIKIANCENKEICHELYSYVWDISCALSLLNCYVKWLALGQFPQNMSSYTEGSYTWFSKGWKEAFMSGDQEPWVFRGGLIADLQRLMPVDSGNDLFVFKLPEKPRANYYLLRPYCNMDEQNVNDVCTRSYLQWQQKVDATNHITFPLPIPVSNIVADAIVGAHLTLCPELCFVAYDENNSIVGYVCAALDVNIFQRNLDLCWYTELREKYPKDLCLQESEEHLKPFVIQFVEQFHRSSEALEQCPAEVSGSFPAVLKAATLREVEEHDAGIMKRLLTVLLAALRANGCFGIHVCIPELDARQVAFYSRIGFVDIYRDEATKCIYMGRRF</sequence>
<evidence type="ECO:0000256" key="4">
    <source>
        <dbReference type="ARBA" id="ARBA00030512"/>
    </source>
</evidence>
<evidence type="ECO:0000256" key="2">
    <source>
        <dbReference type="ARBA" id="ARBA00022801"/>
    </source>
</evidence>
<dbReference type="STRING" id="7217.B3MX63"/>
<evidence type="ECO:0000256" key="5">
    <source>
        <dbReference type="ARBA" id="ARBA00050933"/>
    </source>
</evidence>
<accession>B3MX63</accession>
<dbReference type="SUPFAM" id="SSF51445">
    <property type="entry name" value="(Trans)glycosidases"/>
    <property type="match status" value="1"/>
</dbReference>
<protein>
    <recommendedName>
        <fullName evidence="7">protein O-GlcNAcase</fullName>
        <ecNumber evidence="7">3.2.1.169</ecNumber>
    </recommendedName>
    <alternativeName>
        <fullName evidence="4">Beta-N-acetylhexosaminidase</fullName>
    </alternativeName>
    <alternativeName>
        <fullName evidence="8">Beta-hexosaminidase</fullName>
    </alternativeName>
</protein>
<evidence type="ECO:0000259" key="10">
    <source>
        <dbReference type="PROSITE" id="PS52009"/>
    </source>
</evidence>
<dbReference type="InterPro" id="IPR051822">
    <property type="entry name" value="Glycosyl_Hydrolase_84"/>
</dbReference>
<dbReference type="FunFam" id="3.20.20.80:FF:000009">
    <property type="entry name" value="O-GlcNAcase BT_4395"/>
    <property type="match status" value="1"/>
</dbReference>
<dbReference type="Proteomes" id="UP000007801">
    <property type="component" value="Unassembled WGS sequence"/>
</dbReference>
<dbReference type="InterPro" id="IPR011496">
    <property type="entry name" value="O-GlcNAcase_cat"/>
</dbReference>
<dbReference type="PROSITE" id="PS52009">
    <property type="entry name" value="GH84"/>
    <property type="match status" value="1"/>
</dbReference>
<dbReference type="EMBL" id="CH902629">
    <property type="protein sequence ID" value="EDV35286.1"/>
    <property type="molecule type" value="Genomic_DNA"/>
</dbReference>
<keyword evidence="3" id="KW-0326">Glycosidase</keyword>
<dbReference type="SUPFAM" id="SSF55729">
    <property type="entry name" value="Acyl-CoA N-acyltransferases (Nat)"/>
    <property type="match status" value="1"/>
</dbReference>
<dbReference type="GO" id="GO:0009100">
    <property type="term" value="P:glycoprotein metabolic process"/>
    <property type="evidence" value="ECO:0007669"/>
    <property type="project" value="TreeGrafter"/>
</dbReference>
<evidence type="ECO:0000256" key="1">
    <source>
        <dbReference type="ARBA" id="ARBA00022729"/>
    </source>
</evidence>
<dbReference type="KEGG" id="dan:6494447"/>